<dbReference type="AlphaFoldDB" id="A0A0G4PDB3"/>
<accession>A0A0G4PDB3</accession>
<evidence type="ECO:0000313" key="1">
    <source>
        <dbReference type="EMBL" id="CRL24316.1"/>
    </source>
</evidence>
<evidence type="ECO:0000313" key="2">
    <source>
        <dbReference type="Proteomes" id="UP000053732"/>
    </source>
</evidence>
<sequence>MKVGAQQIFTLVKDRRWPRTKKVLHEKSLECNNVTPHSAEDILQEAGSCIRGCR</sequence>
<organism evidence="1 2">
    <name type="scientific">Penicillium camemberti (strain FM 013)</name>
    <dbReference type="NCBI Taxonomy" id="1429867"/>
    <lineage>
        <taxon>Eukaryota</taxon>
        <taxon>Fungi</taxon>
        <taxon>Dikarya</taxon>
        <taxon>Ascomycota</taxon>
        <taxon>Pezizomycotina</taxon>
        <taxon>Eurotiomycetes</taxon>
        <taxon>Eurotiomycetidae</taxon>
        <taxon>Eurotiales</taxon>
        <taxon>Aspergillaceae</taxon>
        <taxon>Penicillium</taxon>
    </lineage>
</organism>
<gene>
    <name evidence="1" type="ORF">PCAMFM013_S011g000310</name>
</gene>
<protein>
    <submittedName>
        <fullName evidence="1">Str. FM013</fullName>
    </submittedName>
</protein>
<reference evidence="1 2" key="1">
    <citation type="journal article" date="2014" name="Nat. Commun.">
        <title>Multiple recent horizontal transfers of a large genomic region in cheese making fungi.</title>
        <authorList>
            <person name="Cheeseman K."/>
            <person name="Ropars J."/>
            <person name="Renault P."/>
            <person name="Dupont J."/>
            <person name="Gouzy J."/>
            <person name="Branca A."/>
            <person name="Abraham A.L."/>
            <person name="Ceppi M."/>
            <person name="Conseiller E."/>
            <person name="Debuchy R."/>
            <person name="Malagnac F."/>
            <person name="Goarin A."/>
            <person name="Silar P."/>
            <person name="Lacoste S."/>
            <person name="Sallet E."/>
            <person name="Bensimon A."/>
            <person name="Giraud T."/>
            <person name="Brygoo Y."/>
        </authorList>
    </citation>
    <scope>NUCLEOTIDE SEQUENCE [LARGE SCALE GENOMIC DNA]</scope>
    <source>
        <strain evidence="2">FM 013</strain>
    </source>
</reference>
<keyword evidence="2" id="KW-1185">Reference proteome</keyword>
<proteinExistence type="predicted"/>
<name>A0A0G4PDB3_PENC3</name>
<dbReference type="Proteomes" id="UP000053732">
    <property type="component" value="Unassembled WGS sequence"/>
</dbReference>
<dbReference type="EMBL" id="HG793144">
    <property type="protein sequence ID" value="CRL24316.1"/>
    <property type="molecule type" value="Genomic_DNA"/>
</dbReference>